<evidence type="ECO:0000313" key="6">
    <source>
        <dbReference type="EMBL" id="AJR06208.1"/>
    </source>
</evidence>
<protein>
    <submittedName>
        <fullName evidence="6">Putative multidrug resistance efflux pump</fullName>
    </submittedName>
</protein>
<dbReference type="PANTHER" id="PTHR32347">
    <property type="entry name" value="EFFLUX SYSTEM COMPONENT YKNX-RELATED"/>
    <property type="match status" value="1"/>
</dbReference>
<dbReference type="OrthoDB" id="107989at2"/>
<dbReference type="EMBL" id="CP005973">
    <property type="protein sequence ID" value="AJR06208.1"/>
    <property type="molecule type" value="Genomic_DNA"/>
</dbReference>
<dbReference type="AlphaFoldDB" id="A0A0C5WGE6"/>
<comment type="subcellular location">
    <subcellularLocation>
        <location evidence="1">Cell envelope</location>
    </subcellularLocation>
</comment>
<evidence type="ECO:0000256" key="4">
    <source>
        <dbReference type="SAM" id="Phobius"/>
    </source>
</evidence>
<keyword evidence="3" id="KW-0175">Coiled coil</keyword>
<dbReference type="Gene3D" id="1.10.287.470">
    <property type="entry name" value="Helix hairpin bin"/>
    <property type="match status" value="1"/>
</dbReference>
<gene>
    <name evidence="6" type="ORF">H744_1c1183</name>
</gene>
<dbReference type="HOGENOM" id="CLU_018816_15_3_6"/>
<evidence type="ECO:0000313" key="7">
    <source>
        <dbReference type="Proteomes" id="UP000032303"/>
    </source>
</evidence>
<evidence type="ECO:0000256" key="2">
    <source>
        <dbReference type="ARBA" id="ARBA00009477"/>
    </source>
</evidence>
<feature type="transmembrane region" description="Helical" evidence="4">
    <location>
        <begin position="5"/>
        <end position="22"/>
    </location>
</feature>
<dbReference type="STRING" id="658445.H744_1c1183"/>
<dbReference type="PANTHER" id="PTHR32347:SF14">
    <property type="entry name" value="EFFLUX SYSTEM COMPONENT YKNX-RELATED"/>
    <property type="match status" value="1"/>
</dbReference>
<dbReference type="Gene3D" id="2.40.30.170">
    <property type="match status" value="1"/>
</dbReference>
<dbReference type="KEGG" id="pgb:H744_1c1183"/>
<evidence type="ECO:0000256" key="3">
    <source>
        <dbReference type="ARBA" id="ARBA00023054"/>
    </source>
</evidence>
<dbReference type="SUPFAM" id="SSF111369">
    <property type="entry name" value="HlyD-like secretion proteins"/>
    <property type="match status" value="1"/>
</dbReference>
<keyword evidence="7" id="KW-1185">Reference proteome</keyword>
<keyword evidence="4" id="KW-1133">Transmembrane helix</keyword>
<keyword evidence="4" id="KW-0472">Membrane</keyword>
<dbReference type="InterPro" id="IPR058625">
    <property type="entry name" value="MdtA-like_BSH"/>
</dbReference>
<dbReference type="InterPro" id="IPR050465">
    <property type="entry name" value="UPF0194_transport"/>
</dbReference>
<dbReference type="Proteomes" id="UP000032303">
    <property type="component" value="Chromosome 1"/>
</dbReference>
<evidence type="ECO:0000259" key="5">
    <source>
        <dbReference type="Pfam" id="PF25917"/>
    </source>
</evidence>
<sequence>MLEGLAVWALFIYILRLVGMPWNKGTKLFAYIGGTSWLIFVWIGLITYTPMDMSGGSVVQSPHIQLRPASSEVKGVVTAIHIEPNQKIKKGQLIYEIDDEPYLIAVENAKAELAGAEMGLRGQIKLIELSRHQQDAAEEDLELKVNTLARYKLQEIKVADTVSKQQLERRMSEVEMAKIKLSQAKLKTEQIMVNVFNAETVVAQKQTAVDKAQWNLANTKIYAPVDGFVTNFIMREGQYVGAAPRLAMYTNEKYVLTRVNHQALRNVKKGQLAEFGTAIYPGKVFSASVDSIIEATGESQGSLLAVDDNVRRTTGLNVLNKHHFVRLKIHEPEGFDIPVGAVGLAWISGEKPTPLLSFLDAIRGIVIRVKTQIYYLYSL</sequence>
<organism evidence="6 7">
    <name type="scientific">Photobacterium gaetbulicola Gung47</name>
    <dbReference type="NCBI Taxonomy" id="658445"/>
    <lineage>
        <taxon>Bacteria</taxon>
        <taxon>Pseudomonadati</taxon>
        <taxon>Pseudomonadota</taxon>
        <taxon>Gammaproteobacteria</taxon>
        <taxon>Vibrionales</taxon>
        <taxon>Vibrionaceae</taxon>
        <taxon>Photobacterium</taxon>
    </lineage>
</organism>
<keyword evidence="4" id="KW-0812">Transmembrane</keyword>
<comment type="similarity">
    <text evidence="2">Belongs to the membrane fusion protein (MFP) (TC 8.A.1) family.</text>
</comment>
<dbReference type="Pfam" id="PF25917">
    <property type="entry name" value="BSH_RND"/>
    <property type="match status" value="1"/>
</dbReference>
<name>A0A0C5WGE6_9GAMM</name>
<evidence type="ECO:0000256" key="1">
    <source>
        <dbReference type="ARBA" id="ARBA00004196"/>
    </source>
</evidence>
<proteinExistence type="inferred from homology"/>
<feature type="domain" description="Multidrug resistance protein MdtA-like barrel-sandwich hybrid" evidence="5">
    <location>
        <begin position="71"/>
        <end position="246"/>
    </location>
</feature>
<reference evidence="6 7" key="1">
    <citation type="submission" date="2013-05" db="EMBL/GenBank/DDBJ databases">
        <title>Complete genome sequence of the lipase-producing bacterium Photobacterium gaetbulicola Gung47.</title>
        <authorList>
            <person name="Kim Y.-O."/>
        </authorList>
    </citation>
    <scope>NUCLEOTIDE SEQUENCE [LARGE SCALE GENOMIC DNA]</scope>
    <source>
        <strain evidence="6 7">Gung47</strain>
    </source>
</reference>
<dbReference type="Gene3D" id="2.40.50.100">
    <property type="match status" value="1"/>
</dbReference>
<accession>A0A0C5WGE6</accession>
<dbReference type="PATRIC" id="fig|658445.3.peg.1278"/>
<dbReference type="GO" id="GO:0030313">
    <property type="term" value="C:cell envelope"/>
    <property type="evidence" value="ECO:0007669"/>
    <property type="project" value="UniProtKB-SubCell"/>
</dbReference>
<feature type="transmembrane region" description="Helical" evidence="4">
    <location>
        <begin position="28"/>
        <end position="48"/>
    </location>
</feature>